<dbReference type="RefSeq" id="WP_283345248.1">
    <property type="nucleotide sequence ID" value="NZ_JASHIF010000012.1"/>
</dbReference>
<evidence type="ECO:0000313" key="2">
    <source>
        <dbReference type="Proteomes" id="UP001236507"/>
    </source>
</evidence>
<protein>
    <submittedName>
        <fullName evidence="1">Uncharacterized protein</fullName>
    </submittedName>
</protein>
<name>A0ABT6YAH0_9BACT</name>
<comment type="caution">
    <text evidence="1">The sequence shown here is derived from an EMBL/GenBank/DDBJ whole genome shotgun (WGS) entry which is preliminary data.</text>
</comment>
<accession>A0ABT6YAH0</accession>
<evidence type="ECO:0000313" key="1">
    <source>
        <dbReference type="EMBL" id="MDI9860584.1"/>
    </source>
</evidence>
<organism evidence="1 2">
    <name type="scientific">Flectobacillus roseus</name>
    <dbReference type="NCBI Taxonomy" id="502259"/>
    <lineage>
        <taxon>Bacteria</taxon>
        <taxon>Pseudomonadati</taxon>
        <taxon>Bacteroidota</taxon>
        <taxon>Cytophagia</taxon>
        <taxon>Cytophagales</taxon>
        <taxon>Flectobacillaceae</taxon>
        <taxon>Flectobacillus</taxon>
    </lineage>
</organism>
<sequence>MKKLIVLTSFVIATSVNFESLAIGFPHNLLAPKKTEKKVAKETKTKNTISIAKLKEKSKLVAMGATVLGTVFQQNKG</sequence>
<gene>
    <name evidence="1" type="ORF">QM524_15320</name>
</gene>
<keyword evidence="2" id="KW-1185">Reference proteome</keyword>
<dbReference type="Proteomes" id="UP001236507">
    <property type="component" value="Unassembled WGS sequence"/>
</dbReference>
<reference evidence="1 2" key="1">
    <citation type="submission" date="2023-05" db="EMBL/GenBank/DDBJ databases">
        <title>Novel species of genus Flectobacillus isolated from stream in China.</title>
        <authorList>
            <person name="Lu H."/>
        </authorList>
    </citation>
    <scope>NUCLEOTIDE SEQUENCE [LARGE SCALE GENOMIC DNA]</scope>
    <source>
        <strain evidence="1 2">KCTC 42575</strain>
    </source>
</reference>
<proteinExistence type="predicted"/>
<dbReference type="EMBL" id="JASHIF010000012">
    <property type="protein sequence ID" value="MDI9860584.1"/>
    <property type="molecule type" value="Genomic_DNA"/>
</dbReference>